<reference evidence="2 3" key="1">
    <citation type="submission" date="2015-11" db="EMBL/GenBank/DDBJ databases">
        <title>Genomic analysis of 38 Legionella species identifies large and diverse effector repertoires.</title>
        <authorList>
            <person name="Burstein D."/>
            <person name="Amaro F."/>
            <person name="Zusman T."/>
            <person name="Lifshitz Z."/>
            <person name="Cohen O."/>
            <person name="Gilbert J.A."/>
            <person name="Pupko T."/>
            <person name="Shuman H.A."/>
            <person name="Segal G."/>
        </authorList>
    </citation>
    <scope>NUCLEOTIDE SEQUENCE [LARGE SCALE GENOMIC DNA]</scope>
    <source>
        <strain evidence="2 3">IMVS3376</strain>
    </source>
</reference>
<dbReference type="EMBL" id="LNYY01000019">
    <property type="protein sequence ID" value="KTD69256.1"/>
    <property type="molecule type" value="Genomic_DNA"/>
</dbReference>
<keyword evidence="3" id="KW-1185">Reference proteome</keyword>
<dbReference type="STRING" id="947033.Lste_2414"/>
<sequence length="349" mass="37785">MPKGIVPFRVDFEKNGVGVSTRAQAAQILDEVARQHANGAKTVGITYSANQAQTDKIQSTYKNGGWKTGTDGSNQAAVISEIEQLLTTPKYQHLQGVYRTVPITTMKYDSTGKAVTAKDTDVEESLKGASKFMDDGGVLLGWTNQTTAPGRLAIGGGVASGVQTSAQKSMINNWVKNNLSSPTLDDDLPMAPLKPTVSETSSVQALQASEEEEAQRKKKSIGIQSEQVEALLAAYKKHCGEQWFKDNPPEKGEDGRLKLTFKSDEDMTDFFKKQAESGNSFIMVDEKTNKVIAYSNGDGKLYKPGKDGPQEITGKTLLPKAGEMNDLPDLKDFKMPAKAATQESVSQPQ</sequence>
<evidence type="ECO:0000256" key="1">
    <source>
        <dbReference type="SAM" id="MobiDB-lite"/>
    </source>
</evidence>
<dbReference type="OrthoDB" id="5653112at2"/>
<dbReference type="Proteomes" id="UP000054926">
    <property type="component" value="Unassembled WGS sequence"/>
</dbReference>
<gene>
    <name evidence="2" type="ORF">Lste_2414</name>
</gene>
<proteinExistence type="predicted"/>
<accession>A0A0W0ZJP6</accession>
<dbReference type="AlphaFoldDB" id="A0A0W0ZJP6"/>
<organism evidence="2 3">
    <name type="scientific">Legionella steelei</name>
    <dbReference type="NCBI Taxonomy" id="947033"/>
    <lineage>
        <taxon>Bacteria</taxon>
        <taxon>Pseudomonadati</taxon>
        <taxon>Pseudomonadota</taxon>
        <taxon>Gammaproteobacteria</taxon>
        <taxon>Legionellales</taxon>
        <taxon>Legionellaceae</taxon>
        <taxon>Legionella</taxon>
    </lineage>
</organism>
<evidence type="ECO:0000313" key="2">
    <source>
        <dbReference type="EMBL" id="KTD69256.1"/>
    </source>
</evidence>
<name>A0A0W0ZJP6_9GAMM</name>
<evidence type="ECO:0000313" key="3">
    <source>
        <dbReference type="Proteomes" id="UP000054926"/>
    </source>
</evidence>
<dbReference type="PATRIC" id="fig|947033.5.peg.2561"/>
<feature type="region of interest" description="Disordered" evidence="1">
    <location>
        <begin position="320"/>
        <end position="349"/>
    </location>
</feature>
<comment type="caution">
    <text evidence="2">The sequence shown here is derived from an EMBL/GenBank/DDBJ whole genome shotgun (WGS) entry which is preliminary data.</text>
</comment>
<protein>
    <submittedName>
        <fullName evidence="2">Substrate of the Dot/Icm secretion system</fullName>
    </submittedName>
</protein>
<feature type="region of interest" description="Disordered" evidence="1">
    <location>
        <begin position="183"/>
        <end position="221"/>
    </location>
</feature>
<dbReference type="RefSeq" id="WP_058511205.1">
    <property type="nucleotide sequence ID" value="NZ_LNYY01000019.1"/>
</dbReference>